<dbReference type="InterPro" id="IPR010770">
    <property type="entry name" value="Ecd"/>
</dbReference>
<feature type="compositionally biased region" description="Basic and acidic residues" evidence="1">
    <location>
        <begin position="499"/>
        <end position="509"/>
    </location>
</feature>
<dbReference type="FunCoup" id="A0A482X397">
    <property type="interactions" value="2425"/>
</dbReference>
<sequence>MASTKTAFEIVKEDDFVEYFLFPVGYDINNDSSLEEVTKRVNTIVNKYASSYIWQKDQFNVIPRNIAGLPLLVDNEESLPPHLYGTLHYGENIEDEWFLVFLLQQLTKEISGLVVRVVDSDGEFLLIEAANFLPKWASPENCDQRVYIYEGSVHLIPLANIEEEDDEEDDAITVAQAIERVRSDSASTKAADVIQNAINKRIEGYPSKIEDDLHRANVYVPVGVAALLKERPSLIAPAVIGFCHRDPIDVRVCRAMRYFPPETRVMTSVTFTKCLYAMLLQQKFVPDRRTGWNLPPQSSSTFQAHSLGMKIDLLEGSQEYNKLEKIAKDYYRSHTTSYQPSIGQIVLRLLDTIEYDVEEMKKAEKHLPTSDDDSWLQVSVEDLDRLMAERYGGKQAARSMEVSSHLSTFLKHVSTHEGAEFPSLNGECSSGAGAGGAGSGAVAMETEADDEDSARVNFDQDAFSCAVQNILDFVVPEDSWDLDSDGSGMSSYEDEAEMDLGKRKTDAKSETPITELKQYMDQMDRELSTTTLGQSFEKKVVNKAKKGMEDSFSDIENFEPVDIDMNALKNILESYQAEMGGSGPASNLLGPMGVKLDKK</sequence>
<organism evidence="2 3">
    <name type="scientific">Laodelphax striatellus</name>
    <name type="common">Small brown planthopper</name>
    <name type="synonym">Delphax striatella</name>
    <dbReference type="NCBI Taxonomy" id="195883"/>
    <lineage>
        <taxon>Eukaryota</taxon>
        <taxon>Metazoa</taxon>
        <taxon>Ecdysozoa</taxon>
        <taxon>Arthropoda</taxon>
        <taxon>Hexapoda</taxon>
        <taxon>Insecta</taxon>
        <taxon>Pterygota</taxon>
        <taxon>Neoptera</taxon>
        <taxon>Paraneoptera</taxon>
        <taxon>Hemiptera</taxon>
        <taxon>Auchenorrhyncha</taxon>
        <taxon>Fulgoroidea</taxon>
        <taxon>Delphacidae</taxon>
        <taxon>Criomorphinae</taxon>
        <taxon>Laodelphax</taxon>
    </lineage>
</organism>
<gene>
    <name evidence="2" type="ORF">LSTR_LSTR007464</name>
</gene>
<evidence type="ECO:0000313" key="2">
    <source>
        <dbReference type="EMBL" id="RZF40264.1"/>
    </source>
</evidence>
<dbReference type="InParanoid" id="A0A482X397"/>
<comment type="caution">
    <text evidence="2">The sequence shown here is derived from an EMBL/GenBank/DDBJ whole genome shotgun (WGS) entry which is preliminary data.</text>
</comment>
<dbReference type="EMBL" id="QKKF02018737">
    <property type="protein sequence ID" value="RZF40264.1"/>
    <property type="molecule type" value="Genomic_DNA"/>
</dbReference>
<feature type="region of interest" description="Disordered" evidence="1">
    <location>
        <begin position="482"/>
        <end position="509"/>
    </location>
</feature>
<reference evidence="2 3" key="1">
    <citation type="journal article" date="2017" name="Gigascience">
        <title>Genome sequence of the small brown planthopper, Laodelphax striatellus.</title>
        <authorList>
            <person name="Zhu J."/>
            <person name="Jiang F."/>
            <person name="Wang X."/>
            <person name="Yang P."/>
            <person name="Bao Y."/>
            <person name="Zhao W."/>
            <person name="Wang W."/>
            <person name="Lu H."/>
            <person name="Wang Q."/>
            <person name="Cui N."/>
            <person name="Li J."/>
            <person name="Chen X."/>
            <person name="Luo L."/>
            <person name="Yu J."/>
            <person name="Kang L."/>
            <person name="Cui F."/>
        </authorList>
    </citation>
    <scope>NUCLEOTIDE SEQUENCE [LARGE SCALE GENOMIC DNA]</scope>
    <source>
        <strain evidence="2">Lst14</strain>
    </source>
</reference>
<dbReference type="Proteomes" id="UP000291343">
    <property type="component" value="Unassembled WGS sequence"/>
</dbReference>
<dbReference type="OrthoDB" id="27237at2759"/>
<accession>A0A482X397</accession>
<dbReference type="PANTHER" id="PTHR13060">
    <property type="entry name" value="SGT1 PROTEIN HSGT1 SUPPRESSOR OF GCR2"/>
    <property type="match status" value="1"/>
</dbReference>
<protein>
    <submittedName>
        <fullName evidence="2">Uncharacterized protein</fullName>
    </submittedName>
</protein>
<proteinExistence type="predicted"/>
<name>A0A482X397_LAOST</name>
<evidence type="ECO:0000313" key="3">
    <source>
        <dbReference type="Proteomes" id="UP000291343"/>
    </source>
</evidence>
<feature type="region of interest" description="Disordered" evidence="1">
    <location>
        <begin position="580"/>
        <end position="599"/>
    </location>
</feature>
<dbReference type="STRING" id="195883.A0A482X397"/>
<dbReference type="GO" id="GO:0005634">
    <property type="term" value="C:nucleus"/>
    <property type="evidence" value="ECO:0007669"/>
    <property type="project" value="TreeGrafter"/>
</dbReference>
<dbReference type="AlphaFoldDB" id="A0A482X397"/>
<evidence type="ECO:0000256" key="1">
    <source>
        <dbReference type="SAM" id="MobiDB-lite"/>
    </source>
</evidence>
<keyword evidence="3" id="KW-1185">Reference proteome</keyword>
<dbReference type="PANTHER" id="PTHR13060:SF0">
    <property type="entry name" value="PROTEIN ECDYSONELESS HOMOLOG"/>
    <property type="match status" value="1"/>
</dbReference>
<dbReference type="Pfam" id="PF07093">
    <property type="entry name" value="SGT1"/>
    <property type="match status" value="2"/>
</dbReference>